<keyword evidence="3" id="KW-1185">Reference proteome</keyword>
<comment type="caution">
    <text evidence="2">The sequence shown here is derived from an EMBL/GenBank/DDBJ whole genome shotgun (WGS) entry which is preliminary data.</text>
</comment>
<gene>
    <name evidence="2" type="ORF">AMECASPLE_016093</name>
</gene>
<evidence type="ECO:0008006" key="4">
    <source>
        <dbReference type="Google" id="ProtNLM"/>
    </source>
</evidence>
<sequence>MRFSCWSGLQLKAVVVFLDKTLHPPCLLMVIRGLGGADCMAASFLSVCPRRSPGSCRASEGGQAVERRVDGRT</sequence>
<feature type="region of interest" description="Disordered" evidence="1">
    <location>
        <begin position="51"/>
        <end position="73"/>
    </location>
</feature>
<accession>A0ABV0YD57</accession>
<name>A0ABV0YD57_9TELE</name>
<proteinExistence type="predicted"/>
<organism evidence="2 3">
    <name type="scientific">Ameca splendens</name>
    <dbReference type="NCBI Taxonomy" id="208324"/>
    <lineage>
        <taxon>Eukaryota</taxon>
        <taxon>Metazoa</taxon>
        <taxon>Chordata</taxon>
        <taxon>Craniata</taxon>
        <taxon>Vertebrata</taxon>
        <taxon>Euteleostomi</taxon>
        <taxon>Actinopterygii</taxon>
        <taxon>Neopterygii</taxon>
        <taxon>Teleostei</taxon>
        <taxon>Neoteleostei</taxon>
        <taxon>Acanthomorphata</taxon>
        <taxon>Ovalentaria</taxon>
        <taxon>Atherinomorphae</taxon>
        <taxon>Cyprinodontiformes</taxon>
        <taxon>Goodeidae</taxon>
        <taxon>Ameca</taxon>
    </lineage>
</organism>
<evidence type="ECO:0000313" key="2">
    <source>
        <dbReference type="EMBL" id="MEQ2291745.1"/>
    </source>
</evidence>
<protein>
    <recommendedName>
        <fullName evidence="4">Secreted protein</fullName>
    </recommendedName>
</protein>
<evidence type="ECO:0000256" key="1">
    <source>
        <dbReference type="SAM" id="MobiDB-lite"/>
    </source>
</evidence>
<reference evidence="2 3" key="1">
    <citation type="submission" date="2021-06" db="EMBL/GenBank/DDBJ databases">
        <authorList>
            <person name="Palmer J.M."/>
        </authorList>
    </citation>
    <scope>NUCLEOTIDE SEQUENCE [LARGE SCALE GENOMIC DNA]</scope>
    <source>
        <strain evidence="2 3">AS_MEX2019</strain>
        <tissue evidence="2">Muscle</tissue>
    </source>
</reference>
<dbReference type="EMBL" id="JAHRIP010029373">
    <property type="protein sequence ID" value="MEQ2291745.1"/>
    <property type="molecule type" value="Genomic_DNA"/>
</dbReference>
<evidence type="ECO:0000313" key="3">
    <source>
        <dbReference type="Proteomes" id="UP001469553"/>
    </source>
</evidence>
<feature type="non-terminal residue" evidence="2">
    <location>
        <position position="73"/>
    </location>
</feature>
<dbReference type="Proteomes" id="UP001469553">
    <property type="component" value="Unassembled WGS sequence"/>
</dbReference>